<proteinExistence type="predicted"/>
<protein>
    <recommendedName>
        <fullName evidence="2">PH domain-containing protein</fullName>
    </recommendedName>
</protein>
<dbReference type="EnsemblMetazoa" id="HelroT159395">
    <property type="protein sequence ID" value="HelroP159395"/>
    <property type="gene ID" value="HelroG159395"/>
</dbReference>
<feature type="compositionally biased region" description="Low complexity" evidence="1">
    <location>
        <begin position="289"/>
        <end position="334"/>
    </location>
</feature>
<dbReference type="PANTHER" id="PTHR45960:SF2">
    <property type="entry name" value="PROTEIN DAUGHTER OF SEVENLESS"/>
    <property type="match status" value="1"/>
</dbReference>
<dbReference type="PROSITE" id="PS50003">
    <property type="entry name" value="PH_DOMAIN"/>
    <property type="match status" value="1"/>
</dbReference>
<evidence type="ECO:0000256" key="1">
    <source>
        <dbReference type="SAM" id="MobiDB-lite"/>
    </source>
</evidence>
<reference evidence="5" key="1">
    <citation type="submission" date="2012-12" db="EMBL/GenBank/DDBJ databases">
        <authorList>
            <person name="Hellsten U."/>
            <person name="Grimwood J."/>
            <person name="Chapman J.A."/>
            <person name="Shapiro H."/>
            <person name="Aerts A."/>
            <person name="Otillar R.P."/>
            <person name="Terry A.Y."/>
            <person name="Boore J.L."/>
            <person name="Simakov O."/>
            <person name="Marletaz F."/>
            <person name="Cho S.-J."/>
            <person name="Edsinger-Gonzales E."/>
            <person name="Havlak P."/>
            <person name="Kuo D.-H."/>
            <person name="Larsson T."/>
            <person name="Lv J."/>
            <person name="Arendt D."/>
            <person name="Savage R."/>
            <person name="Osoegawa K."/>
            <person name="de Jong P."/>
            <person name="Lindberg D.R."/>
            <person name="Seaver E.C."/>
            <person name="Weisblat D.A."/>
            <person name="Putnam N.H."/>
            <person name="Grigoriev I.V."/>
            <person name="Rokhsar D.S."/>
        </authorList>
    </citation>
    <scope>NUCLEOTIDE SEQUENCE</scope>
</reference>
<feature type="region of interest" description="Disordered" evidence="1">
    <location>
        <begin position="251"/>
        <end position="335"/>
    </location>
</feature>
<evidence type="ECO:0000313" key="3">
    <source>
        <dbReference type="EMBL" id="ESO12810.1"/>
    </source>
</evidence>
<dbReference type="CTD" id="20198299"/>
<dbReference type="OrthoDB" id="67516at2759"/>
<dbReference type="GO" id="GO:0007165">
    <property type="term" value="P:signal transduction"/>
    <property type="evidence" value="ECO:0000318"/>
    <property type="project" value="GO_Central"/>
</dbReference>
<dbReference type="InterPro" id="IPR001849">
    <property type="entry name" value="PH_domain"/>
</dbReference>
<dbReference type="Proteomes" id="UP000015101">
    <property type="component" value="Unassembled WGS sequence"/>
</dbReference>
<dbReference type="GO" id="GO:0035591">
    <property type="term" value="F:signaling adaptor activity"/>
    <property type="evidence" value="ECO:0000318"/>
    <property type="project" value="GO_Central"/>
</dbReference>
<dbReference type="PANTHER" id="PTHR45960">
    <property type="entry name" value="GRB2-ASSOCIATED-BINDING PROTEIN"/>
    <property type="match status" value="1"/>
</dbReference>
<evidence type="ECO:0000313" key="4">
    <source>
        <dbReference type="EnsemblMetazoa" id="HelroP159395"/>
    </source>
</evidence>
<feature type="domain" description="PH" evidence="2">
    <location>
        <begin position="1"/>
        <end position="204"/>
    </location>
</feature>
<dbReference type="InterPro" id="IPR011993">
    <property type="entry name" value="PH-like_dom_sf"/>
</dbReference>
<evidence type="ECO:0000313" key="5">
    <source>
        <dbReference type="Proteomes" id="UP000015101"/>
    </source>
</evidence>
<reference evidence="4" key="3">
    <citation type="submission" date="2015-06" db="UniProtKB">
        <authorList>
            <consortium name="EnsemblMetazoa"/>
        </authorList>
    </citation>
    <scope>IDENTIFICATION</scope>
</reference>
<dbReference type="EMBL" id="KB095811">
    <property type="protein sequence ID" value="ESO12810.1"/>
    <property type="molecule type" value="Genomic_DNA"/>
</dbReference>
<reference evidence="3 5" key="2">
    <citation type="journal article" date="2013" name="Nature">
        <title>Insights into bilaterian evolution from three spiralian genomes.</title>
        <authorList>
            <person name="Simakov O."/>
            <person name="Marletaz F."/>
            <person name="Cho S.J."/>
            <person name="Edsinger-Gonzales E."/>
            <person name="Havlak P."/>
            <person name="Hellsten U."/>
            <person name="Kuo D.H."/>
            <person name="Larsson T."/>
            <person name="Lv J."/>
            <person name="Arendt D."/>
            <person name="Savage R."/>
            <person name="Osoegawa K."/>
            <person name="de Jong P."/>
            <person name="Grimwood J."/>
            <person name="Chapman J.A."/>
            <person name="Shapiro H."/>
            <person name="Aerts A."/>
            <person name="Otillar R.P."/>
            <person name="Terry A.Y."/>
            <person name="Boore J.L."/>
            <person name="Grigoriev I.V."/>
            <person name="Lindberg D.R."/>
            <person name="Seaver E.C."/>
            <person name="Weisblat D.A."/>
            <person name="Putnam N.H."/>
            <person name="Rokhsar D.S."/>
        </authorList>
    </citation>
    <scope>NUCLEOTIDE SEQUENCE</scope>
</reference>
<dbReference type="GO" id="GO:0005737">
    <property type="term" value="C:cytoplasm"/>
    <property type="evidence" value="ECO:0000318"/>
    <property type="project" value="GO_Central"/>
</dbReference>
<dbReference type="STRING" id="6412.T1ENZ9"/>
<sequence length="680" mass="77670">MKQIYKKWKQRYFVLTYIAPLQSHTLKNEKHKNKKDKNHQNNNFSDAASSVVSMNPTKSADMDFNNNQPNNNLSSYDLLTHKNKKNTLNLNFNSSSSYELNDGTQNIGRAYSVGNVNKISGKSEITNHRAELTYYADELMTKKLGSVDLENCEEVLSHLKSNTFRYIFAIKTYFKKTRPRTYFLVASTEEDMIAWVGHLCKCLQMVNDGNFSSTYKSPVNKITNFYNSIGLLNSSSSSNNHGCSNISNNNTNNDSNSASTATTCTTNFSSSSSSHRTSSVKQMFQRQISTLSNSRSRSVSNSLDSRFLPNNNNNNITNNVNNNSNNSTPTSSVSDMLSYRDDTNAASPNLQWKLNHLKHLNNTHQQQMQHFYQQQQQQHMIQQQLSHNMDNMMTFYNYPNPYLHNHGGYDNISSLPHQKPPNNYGPMIPPPPPNFQAFLPFLIPQQHLMNPPTHQSQDHLYNIPNKNQSFKNNTAQMPYDANVYKVPNQGYYDAPNSRNFILPKSRLQYDTDQKLAPPKDKNAIYSAQFARNVVQLVSNMHQQSARPSLAQNKYRNFENCPSKQSEAAYIQYDIPKSLPEEYSTMSQNLSSLAPEYDTPNMNVNLSYVPETPYNVPQHPSLSINSDEIPSKLTEMGNQLGRIDLNIDHPGPQFYTSLPERSEEFIEMVQREEPIIETESD</sequence>
<dbReference type="SUPFAM" id="SSF50729">
    <property type="entry name" value="PH domain-like"/>
    <property type="match status" value="1"/>
</dbReference>
<feature type="region of interest" description="Disordered" evidence="1">
    <location>
        <begin position="26"/>
        <end position="50"/>
    </location>
</feature>
<dbReference type="Gene3D" id="2.30.29.30">
    <property type="entry name" value="Pleckstrin-homology domain (PH domain)/Phosphotyrosine-binding domain (PTB)"/>
    <property type="match status" value="1"/>
</dbReference>
<gene>
    <name evidence="4" type="primary">20198299</name>
    <name evidence="3" type="ORF">HELRODRAFT_159395</name>
</gene>
<dbReference type="InParanoid" id="T1ENZ9"/>
<name>T1ENZ9_HELRO</name>
<feature type="compositionally biased region" description="Low complexity" evidence="1">
    <location>
        <begin position="251"/>
        <end position="279"/>
    </location>
</feature>
<dbReference type="RefSeq" id="XP_009009530.1">
    <property type="nucleotide sequence ID" value="XM_009011282.1"/>
</dbReference>
<dbReference type="HOGENOM" id="CLU_404547_0_0_1"/>
<dbReference type="Pfam" id="PF00169">
    <property type="entry name" value="PH"/>
    <property type="match status" value="1"/>
</dbReference>
<keyword evidence="5" id="KW-1185">Reference proteome</keyword>
<dbReference type="EMBL" id="AMQM01000242">
    <property type="status" value="NOT_ANNOTATED_CDS"/>
    <property type="molecule type" value="Genomic_DNA"/>
</dbReference>
<organism evidence="4 5">
    <name type="scientific">Helobdella robusta</name>
    <name type="common">Californian leech</name>
    <dbReference type="NCBI Taxonomy" id="6412"/>
    <lineage>
        <taxon>Eukaryota</taxon>
        <taxon>Metazoa</taxon>
        <taxon>Spiralia</taxon>
        <taxon>Lophotrochozoa</taxon>
        <taxon>Annelida</taxon>
        <taxon>Clitellata</taxon>
        <taxon>Hirudinea</taxon>
        <taxon>Rhynchobdellida</taxon>
        <taxon>Glossiphoniidae</taxon>
        <taxon>Helobdella</taxon>
    </lineage>
</organism>
<evidence type="ECO:0000259" key="2">
    <source>
        <dbReference type="PROSITE" id="PS50003"/>
    </source>
</evidence>
<dbReference type="AlphaFoldDB" id="T1ENZ9"/>
<dbReference type="GeneID" id="20198299"/>
<dbReference type="KEGG" id="hro:HELRODRAFT_159395"/>
<dbReference type="InterPro" id="IPR046355">
    <property type="entry name" value="Gab1-4-like"/>
</dbReference>
<accession>T1ENZ9</accession>